<keyword evidence="13" id="KW-1185">Reference proteome</keyword>
<dbReference type="CDD" id="cd02855">
    <property type="entry name" value="E_set_GBE_prok_N"/>
    <property type="match status" value="1"/>
</dbReference>
<comment type="similarity">
    <text evidence="3">Belongs to the glycosyl hydrolase 13 family. GlgB subfamily.</text>
</comment>
<feature type="domain" description="Glycosyl hydrolase family 13 catalytic" evidence="11">
    <location>
        <begin position="171"/>
        <end position="541"/>
    </location>
</feature>
<dbReference type="InterPro" id="IPR013780">
    <property type="entry name" value="Glyco_hydro_b"/>
</dbReference>
<dbReference type="Gene3D" id="2.60.40.1180">
    <property type="entry name" value="Golgi alpha-mannosidase II"/>
    <property type="match status" value="1"/>
</dbReference>
<dbReference type="GeneID" id="4847831"/>
<dbReference type="InterPro" id="IPR006047">
    <property type="entry name" value="GH13_cat_dom"/>
</dbReference>
<dbReference type="Proteomes" id="UP001156196">
    <property type="component" value="Chromosome"/>
</dbReference>
<dbReference type="NCBIfam" id="NF008967">
    <property type="entry name" value="PRK12313.1"/>
    <property type="match status" value="1"/>
</dbReference>
<organism evidence="12 13">
    <name type="scientific">Methanoculleus submarinus</name>
    <dbReference type="NCBI Taxonomy" id="204050"/>
    <lineage>
        <taxon>Archaea</taxon>
        <taxon>Methanobacteriati</taxon>
        <taxon>Methanobacteriota</taxon>
        <taxon>Stenosarchaea group</taxon>
        <taxon>Methanomicrobia</taxon>
        <taxon>Methanomicrobiales</taxon>
        <taxon>Methanomicrobiaceae</taxon>
        <taxon>Methanoculleus</taxon>
    </lineage>
</organism>
<keyword evidence="9" id="KW-0119">Carbohydrate metabolism</keyword>
<dbReference type="AlphaFoldDB" id="A0AAX3E9N0"/>
<protein>
    <recommendedName>
        <fullName evidence="4 10">1,4-alpha-glucan branching enzyme</fullName>
        <ecNumber evidence="4 10">2.4.1.18</ecNumber>
    </recommendedName>
</protein>
<evidence type="ECO:0000313" key="13">
    <source>
        <dbReference type="Proteomes" id="UP001156196"/>
    </source>
</evidence>
<evidence type="ECO:0000256" key="9">
    <source>
        <dbReference type="ARBA" id="ARBA00023277"/>
    </source>
</evidence>
<dbReference type="InterPro" id="IPR017853">
    <property type="entry name" value="GH"/>
</dbReference>
<keyword evidence="8" id="KW-0320">Glycogen biosynthesis</keyword>
<dbReference type="NCBIfam" id="NF003811">
    <property type="entry name" value="PRK05402.1"/>
    <property type="match status" value="1"/>
</dbReference>
<keyword evidence="5" id="KW-0321">Glycogen metabolism</keyword>
<dbReference type="SUPFAM" id="SSF51445">
    <property type="entry name" value="(Trans)glycosidases"/>
    <property type="match status" value="1"/>
</dbReference>
<dbReference type="InterPro" id="IPR006048">
    <property type="entry name" value="A-amylase/branching_C"/>
</dbReference>
<dbReference type="PANTHER" id="PTHR43651">
    <property type="entry name" value="1,4-ALPHA-GLUCAN-BRANCHING ENZYME"/>
    <property type="match status" value="1"/>
</dbReference>
<dbReference type="SMART" id="SM00642">
    <property type="entry name" value="Aamy"/>
    <property type="match status" value="1"/>
</dbReference>
<dbReference type="InterPro" id="IPR006407">
    <property type="entry name" value="GlgB"/>
</dbReference>
<dbReference type="Gene3D" id="3.20.20.80">
    <property type="entry name" value="Glycosidases"/>
    <property type="match status" value="1"/>
</dbReference>
<accession>A0AAX3E9N0</accession>
<name>A0AAX3E9N0_9EURY</name>
<dbReference type="FunFam" id="2.60.40.1180:FF:000002">
    <property type="entry name" value="1,4-alpha-glucan branching enzyme GlgB"/>
    <property type="match status" value="1"/>
</dbReference>
<dbReference type="FunFam" id="3.20.20.80:FF:000003">
    <property type="entry name" value="1,4-alpha-glucan branching enzyme GlgB"/>
    <property type="match status" value="1"/>
</dbReference>
<dbReference type="GO" id="GO:0005829">
    <property type="term" value="C:cytosol"/>
    <property type="evidence" value="ECO:0007669"/>
    <property type="project" value="TreeGrafter"/>
</dbReference>
<dbReference type="GO" id="GO:0005978">
    <property type="term" value="P:glycogen biosynthetic process"/>
    <property type="evidence" value="ECO:0007669"/>
    <property type="project" value="UniProtKB-UniRule"/>
</dbReference>
<evidence type="ECO:0000313" key="12">
    <source>
        <dbReference type="EMBL" id="UYU18611.1"/>
    </source>
</evidence>
<dbReference type="Gene3D" id="2.60.40.10">
    <property type="entry name" value="Immunoglobulins"/>
    <property type="match status" value="1"/>
</dbReference>
<keyword evidence="6" id="KW-0328">Glycosyltransferase</keyword>
<evidence type="ECO:0000256" key="5">
    <source>
        <dbReference type="ARBA" id="ARBA00022600"/>
    </source>
</evidence>
<dbReference type="EC" id="2.4.1.18" evidence="4 10"/>
<dbReference type="SUPFAM" id="SSF81296">
    <property type="entry name" value="E set domains"/>
    <property type="match status" value="1"/>
</dbReference>
<evidence type="ECO:0000256" key="1">
    <source>
        <dbReference type="ARBA" id="ARBA00000826"/>
    </source>
</evidence>
<dbReference type="HAMAP" id="MF_00685">
    <property type="entry name" value="GlgB"/>
    <property type="match status" value="1"/>
</dbReference>
<dbReference type="SUPFAM" id="SSF51011">
    <property type="entry name" value="Glycosyl hydrolase domain"/>
    <property type="match status" value="1"/>
</dbReference>
<evidence type="ECO:0000256" key="2">
    <source>
        <dbReference type="ARBA" id="ARBA00004964"/>
    </source>
</evidence>
<evidence type="ECO:0000256" key="7">
    <source>
        <dbReference type="ARBA" id="ARBA00022679"/>
    </source>
</evidence>
<keyword evidence="7" id="KW-0808">Transferase</keyword>
<dbReference type="EMBL" id="CP109831">
    <property type="protein sequence ID" value="UYU18611.1"/>
    <property type="molecule type" value="Genomic_DNA"/>
</dbReference>
<comment type="catalytic activity">
    <reaction evidence="1">
        <text>Transfers a segment of a (1-&gt;4)-alpha-D-glucan chain to a primary hydroxy group in a similar glucan chain.</text>
        <dbReference type="EC" id="2.4.1.18"/>
    </reaction>
</comment>
<dbReference type="Pfam" id="PF02922">
    <property type="entry name" value="CBM_48"/>
    <property type="match status" value="1"/>
</dbReference>
<dbReference type="InterPro" id="IPR044143">
    <property type="entry name" value="GlgB_N_E_set_prok"/>
</dbReference>
<evidence type="ECO:0000256" key="3">
    <source>
        <dbReference type="ARBA" id="ARBA00009000"/>
    </source>
</evidence>
<dbReference type="PIRSF" id="PIRSF000463">
    <property type="entry name" value="GlgB"/>
    <property type="match status" value="1"/>
</dbReference>
<sequence>MKIPGTGESVQQALPDITKTGTLVTDYDVYLFRQGNHTRLYEKLGAHPAVADGVQGTFFSVWAPNAAEVSVIGDFNGWKAGEHPLTARGDNSGIWEGFVPELGQGALYKYHIRSRYRDYCVEKGDPFARFWEVPPKTASVVWDTAYAWRDRSWMRCREEANTPDAPVSVYEVHIGSWRMPEGERRCTSYRELATELADYLLEAGFTHVEFLPVMEHPLYASWGYQTLGYFAPTSRYGTPQDFMHLVEHLHLRGIGVILDWVPSHFPSDGYGLSYFDGTYLYEHALPGRRYHPEWKSYVFNLARNEVRSFLISSAVFWLERYHADGLRVDAVSSMLYLDYARSAGEWTPNVYGGRENLEAMVFLRKVNDTVHANFPDVLVIAEEATAWPGVTAPTATGGLGFDLKWNMGWMHDALDYFTLDPVFRKYRPDLLTFSIWYAFSERYVLPLSHDEVVHEKSSLIGKMPGDEWRKRANLRLLYGYMFTHPGKKLLFMGGEFGQWPEWSHETGLEWDLLQYAPHQGILRWVTDLNRLYRRKPALHERDADQAGFEWVDFSDVEKSVVSYLRRGRSADDVVLVICNFTPVPRYDYRIGVPFGGFWKEVLNSDAVEYGGSGVGNLGGVEAERIPAHGRSCSLPLTLPPLGVVVFCPEGA</sequence>
<evidence type="ECO:0000256" key="10">
    <source>
        <dbReference type="NCBIfam" id="TIGR01515"/>
    </source>
</evidence>
<dbReference type="FunFam" id="2.60.40.10:FF:000169">
    <property type="entry name" value="1,4-alpha-glucan branching enzyme GlgB"/>
    <property type="match status" value="1"/>
</dbReference>
<dbReference type="InterPro" id="IPR037439">
    <property type="entry name" value="Branching_enzy"/>
</dbReference>
<dbReference type="GO" id="GO:0004553">
    <property type="term" value="F:hydrolase activity, hydrolyzing O-glycosyl compounds"/>
    <property type="evidence" value="ECO:0007669"/>
    <property type="project" value="InterPro"/>
</dbReference>
<evidence type="ECO:0000256" key="4">
    <source>
        <dbReference type="ARBA" id="ARBA00012541"/>
    </source>
</evidence>
<dbReference type="InterPro" id="IPR013783">
    <property type="entry name" value="Ig-like_fold"/>
</dbReference>
<evidence type="ECO:0000259" key="11">
    <source>
        <dbReference type="SMART" id="SM00642"/>
    </source>
</evidence>
<evidence type="ECO:0000256" key="8">
    <source>
        <dbReference type="ARBA" id="ARBA00023056"/>
    </source>
</evidence>
<gene>
    <name evidence="12" type="primary">glgB</name>
    <name evidence="12" type="ORF">OH143_00560</name>
</gene>
<dbReference type="InterPro" id="IPR004193">
    <property type="entry name" value="Glyco_hydro_13_N"/>
</dbReference>
<dbReference type="RefSeq" id="WP_143706342.1">
    <property type="nucleotide sequence ID" value="NZ_CP109831.1"/>
</dbReference>
<evidence type="ECO:0000256" key="6">
    <source>
        <dbReference type="ARBA" id="ARBA00022676"/>
    </source>
</evidence>
<dbReference type="CDD" id="cd11322">
    <property type="entry name" value="AmyAc_Glg_BE"/>
    <property type="match status" value="1"/>
</dbReference>
<dbReference type="GO" id="GO:0043169">
    <property type="term" value="F:cation binding"/>
    <property type="evidence" value="ECO:0007669"/>
    <property type="project" value="InterPro"/>
</dbReference>
<proteinExistence type="inferred from homology"/>
<dbReference type="GO" id="GO:0003844">
    <property type="term" value="F:1,4-alpha-glucan branching enzyme activity"/>
    <property type="evidence" value="ECO:0007669"/>
    <property type="project" value="UniProtKB-UniRule"/>
</dbReference>
<dbReference type="Pfam" id="PF00128">
    <property type="entry name" value="Alpha-amylase"/>
    <property type="match status" value="1"/>
</dbReference>
<dbReference type="KEGG" id="msum:OH143_00560"/>
<dbReference type="NCBIfam" id="TIGR01515">
    <property type="entry name" value="branching_enzym"/>
    <property type="match status" value="1"/>
</dbReference>
<reference evidence="12" key="1">
    <citation type="submission" date="2022-10" db="EMBL/GenBank/DDBJ databases">
        <title>Complete genome of Methanoculleus submarinus DSM 15122.</title>
        <authorList>
            <person name="Chen S.-C."/>
            <person name="Lai S.-J."/>
            <person name="You Y.-T."/>
        </authorList>
    </citation>
    <scope>NUCLEOTIDE SEQUENCE</scope>
    <source>
        <strain evidence="12">DSM 15122</strain>
    </source>
</reference>
<dbReference type="PANTHER" id="PTHR43651:SF3">
    <property type="entry name" value="1,4-ALPHA-GLUCAN-BRANCHING ENZYME"/>
    <property type="match status" value="1"/>
</dbReference>
<dbReference type="Pfam" id="PF02806">
    <property type="entry name" value="Alpha-amylase_C"/>
    <property type="match status" value="1"/>
</dbReference>
<dbReference type="InterPro" id="IPR014756">
    <property type="entry name" value="Ig_E-set"/>
</dbReference>
<comment type="pathway">
    <text evidence="2">Glycan biosynthesis; glycogen biosynthesis.</text>
</comment>